<dbReference type="AlphaFoldDB" id="A0A9N6ZF55"/>
<feature type="transmembrane region" description="Helical" evidence="9">
    <location>
        <begin position="159"/>
        <end position="178"/>
    </location>
</feature>
<evidence type="ECO:0000256" key="3">
    <source>
        <dbReference type="ARBA" id="ARBA00022692"/>
    </source>
</evidence>
<dbReference type="PANTHER" id="PTHR14083">
    <property type="entry name" value="YIP1 INTERACTING FACTOR HOMOLOG YIF1 PROTEIN"/>
    <property type="match status" value="1"/>
</dbReference>
<dbReference type="GO" id="GO:0015031">
    <property type="term" value="P:protein transport"/>
    <property type="evidence" value="ECO:0007669"/>
    <property type="project" value="UniProtKB-KW"/>
</dbReference>
<dbReference type="GO" id="GO:0000139">
    <property type="term" value="C:Golgi membrane"/>
    <property type="evidence" value="ECO:0007669"/>
    <property type="project" value="UniProtKB-SubCell"/>
</dbReference>
<comment type="similarity">
    <text evidence="1 9">Belongs to the YIF1 family.</text>
</comment>
<evidence type="ECO:0000256" key="5">
    <source>
        <dbReference type="ARBA" id="ARBA00022927"/>
    </source>
</evidence>
<dbReference type="GO" id="GO:0005793">
    <property type="term" value="C:endoplasmic reticulum-Golgi intermediate compartment"/>
    <property type="evidence" value="ECO:0007669"/>
    <property type="project" value="UniProtKB-UniRule"/>
</dbReference>
<reference evidence="11" key="1">
    <citation type="submission" date="2021-04" db="EMBL/GenBank/DDBJ databases">
        <authorList>
            <person name="Cornetti L."/>
        </authorList>
    </citation>
    <scope>NUCLEOTIDE SEQUENCE</scope>
</reference>
<protein>
    <recommendedName>
        <fullName evidence="9">Protein YIF1</fullName>
    </recommendedName>
</protein>
<keyword evidence="4 9" id="KW-0256">Endoplasmic reticulum</keyword>
<evidence type="ECO:0000313" key="11">
    <source>
        <dbReference type="EMBL" id="CAG4642701.1"/>
    </source>
</evidence>
<dbReference type="EMBL" id="OC986046">
    <property type="protein sequence ID" value="CAG4642701.1"/>
    <property type="molecule type" value="Genomic_DNA"/>
</dbReference>
<feature type="compositionally biased region" description="Pro residues" evidence="10">
    <location>
        <begin position="12"/>
        <end position="28"/>
    </location>
</feature>
<sequence>MRKARRNAEQVPEPPISYPQYSYPPPGPSHNKDSAYDNNTGIPPTVFNPAGVGYYNPPQGAPEQMTFNIPSQIFQNPAMANMALQYGQSVMGQGKVAIDRELNKYLNTSRVKYYFSVDTTYVFKKLGLLLFPFTHADWAVKFNPEEPVQPRYELNAPDLYIPAMAFVTYILTGGVSLGLQNRFAPEVLGIQASTALIWVFIEVLAIWITLYVMNIDTNLKTFDILAYSTYKYVGMIVAILASILIPYAYHPALIYVSASVMFFLIRSLKVQVLPESSSSNSYGIHGCGSKKRTYLLLFIAGLQPLLMWWLTRHLAQP</sequence>
<evidence type="ECO:0000256" key="2">
    <source>
        <dbReference type="ARBA" id="ARBA00022448"/>
    </source>
</evidence>
<gene>
    <name evidence="11" type="primary">EOG090X0ATU</name>
</gene>
<evidence type="ECO:0000256" key="9">
    <source>
        <dbReference type="RuleBase" id="RU368073"/>
    </source>
</evidence>
<keyword evidence="3 9" id="KW-0812">Transmembrane</keyword>
<dbReference type="GO" id="GO:0005789">
    <property type="term" value="C:endoplasmic reticulum membrane"/>
    <property type="evidence" value="ECO:0007669"/>
    <property type="project" value="UniProtKB-SubCell"/>
</dbReference>
<evidence type="ECO:0000256" key="10">
    <source>
        <dbReference type="SAM" id="MobiDB-lite"/>
    </source>
</evidence>
<keyword evidence="5 9" id="KW-0653">Protein transport</keyword>
<keyword evidence="2 9" id="KW-0813">Transport</keyword>
<dbReference type="PANTHER" id="PTHR14083:SF0">
    <property type="entry name" value="YIP1D-INTERACTING FACTOR 1, ISOFORM C"/>
    <property type="match status" value="1"/>
</dbReference>
<feature type="transmembrane region" description="Helical" evidence="9">
    <location>
        <begin position="190"/>
        <end position="212"/>
    </location>
</feature>
<dbReference type="InterPro" id="IPR005578">
    <property type="entry name" value="Yif1_fam"/>
</dbReference>
<organism evidence="11">
    <name type="scientific">Evadne anonyx</name>
    <dbReference type="NCBI Taxonomy" id="141404"/>
    <lineage>
        <taxon>Eukaryota</taxon>
        <taxon>Metazoa</taxon>
        <taxon>Ecdysozoa</taxon>
        <taxon>Arthropoda</taxon>
        <taxon>Crustacea</taxon>
        <taxon>Branchiopoda</taxon>
        <taxon>Diplostraca</taxon>
        <taxon>Cladocera</taxon>
        <taxon>Onychopoda</taxon>
        <taxon>Podonidae</taxon>
        <taxon>Evadne</taxon>
    </lineage>
</organism>
<comment type="function">
    <text evidence="9">Has a role in transport between endoplasmic reticulum and Golgi.</text>
</comment>
<evidence type="ECO:0000256" key="1">
    <source>
        <dbReference type="ARBA" id="ARBA00009727"/>
    </source>
</evidence>
<keyword evidence="8 9" id="KW-0472">Membrane</keyword>
<keyword evidence="7 9" id="KW-0333">Golgi apparatus</keyword>
<dbReference type="GO" id="GO:0030134">
    <property type="term" value="C:COPII-coated ER to Golgi transport vesicle"/>
    <property type="evidence" value="ECO:0007669"/>
    <property type="project" value="TreeGrafter"/>
</dbReference>
<name>A0A9N6ZF55_9CRUS</name>
<evidence type="ECO:0000256" key="4">
    <source>
        <dbReference type="ARBA" id="ARBA00022824"/>
    </source>
</evidence>
<feature type="region of interest" description="Disordered" evidence="10">
    <location>
        <begin position="1"/>
        <end position="36"/>
    </location>
</feature>
<keyword evidence="6 9" id="KW-1133">Transmembrane helix</keyword>
<feature type="transmembrane region" description="Helical" evidence="9">
    <location>
        <begin position="224"/>
        <end position="247"/>
    </location>
</feature>
<proteinExistence type="inferred from homology"/>
<accession>A0A9N6ZF55</accession>
<evidence type="ECO:0000256" key="7">
    <source>
        <dbReference type="ARBA" id="ARBA00023034"/>
    </source>
</evidence>
<dbReference type="Pfam" id="PF03878">
    <property type="entry name" value="YIF1"/>
    <property type="match status" value="1"/>
</dbReference>
<evidence type="ECO:0000256" key="8">
    <source>
        <dbReference type="ARBA" id="ARBA00023136"/>
    </source>
</evidence>
<comment type="subcellular location">
    <subcellularLocation>
        <location evidence="9">Endoplasmic reticulum membrane</location>
        <topology evidence="9">Multi-pass membrane protein</topology>
    </subcellularLocation>
    <subcellularLocation>
        <location evidence="9">Golgi apparatus membrane</location>
        <topology evidence="9">Multi-pass membrane protein</topology>
    </subcellularLocation>
</comment>
<dbReference type="GO" id="GO:0006888">
    <property type="term" value="P:endoplasmic reticulum to Golgi vesicle-mediated transport"/>
    <property type="evidence" value="ECO:0007669"/>
    <property type="project" value="UniProtKB-UniRule"/>
</dbReference>
<feature type="transmembrane region" description="Helical" evidence="9">
    <location>
        <begin position="293"/>
        <end position="311"/>
    </location>
</feature>
<evidence type="ECO:0000256" key="6">
    <source>
        <dbReference type="ARBA" id="ARBA00022989"/>
    </source>
</evidence>